<keyword evidence="1" id="KW-0732">Signal</keyword>
<dbReference type="AlphaFoldDB" id="A0A9D6V7Z4"/>
<dbReference type="SUPFAM" id="SSF48452">
    <property type="entry name" value="TPR-like"/>
    <property type="match status" value="1"/>
</dbReference>
<name>A0A9D6V7Z4_9BACT</name>
<feature type="chain" id="PRO_5039006707" evidence="1">
    <location>
        <begin position="35"/>
        <end position="186"/>
    </location>
</feature>
<proteinExistence type="predicted"/>
<accession>A0A9D6V7Z4</accession>
<dbReference type="InterPro" id="IPR011990">
    <property type="entry name" value="TPR-like_helical_dom_sf"/>
</dbReference>
<dbReference type="Pfam" id="PF13174">
    <property type="entry name" value="TPR_6"/>
    <property type="match status" value="1"/>
</dbReference>
<comment type="caution">
    <text evidence="2">The sequence shown here is derived from an EMBL/GenBank/DDBJ whole genome shotgun (WGS) entry which is preliminary data.</text>
</comment>
<evidence type="ECO:0000313" key="2">
    <source>
        <dbReference type="EMBL" id="MBI5251621.1"/>
    </source>
</evidence>
<reference evidence="2" key="1">
    <citation type="submission" date="2020-07" db="EMBL/GenBank/DDBJ databases">
        <title>Huge and variable diversity of episymbiotic CPR bacteria and DPANN archaea in groundwater ecosystems.</title>
        <authorList>
            <person name="He C.Y."/>
            <person name="Keren R."/>
            <person name="Whittaker M."/>
            <person name="Farag I.F."/>
            <person name="Doudna J."/>
            <person name="Cate J.H.D."/>
            <person name="Banfield J.F."/>
        </authorList>
    </citation>
    <scope>NUCLEOTIDE SEQUENCE</scope>
    <source>
        <strain evidence="2">NC_groundwater_1664_Pr3_B-0.1um_52_9</strain>
    </source>
</reference>
<protein>
    <submittedName>
        <fullName evidence="2">Tetratricopeptide repeat protein</fullName>
    </submittedName>
</protein>
<dbReference type="Proteomes" id="UP000807825">
    <property type="component" value="Unassembled WGS sequence"/>
</dbReference>
<dbReference type="Gene3D" id="1.25.40.10">
    <property type="entry name" value="Tetratricopeptide repeat domain"/>
    <property type="match status" value="2"/>
</dbReference>
<dbReference type="EMBL" id="JACRDE010000500">
    <property type="protein sequence ID" value="MBI5251621.1"/>
    <property type="molecule type" value="Genomic_DNA"/>
</dbReference>
<sequence length="186" mass="20811">MIFKIINCRLCCACCLTVAIYILPCCGLICTASAASNDFEKGLAAARSGQMDLAITLWTKMIERHPKSYEAHVNRGKAYIYMGRVFKGVTDWHRARELAPVFAYGVYSGDFIRASSDGKLLSFVAPLELDPDYLPSVFMTAVTYLDVGRTDRALELYRKSIDLTTNPLLKSYFDHWAGSIESDPKE</sequence>
<dbReference type="InterPro" id="IPR019734">
    <property type="entry name" value="TPR_rpt"/>
</dbReference>
<evidence type="ECO:0000313" key="3">
    <source>
        <dbReference type="Proteomes" id="UP000807825"/>
    </source>
</evidence>
<feature type="signal peptide" evidence="1">
    <location>
        <begin position="1"/>
        <end position="34"/>
    </location>
</feature>
<gene>
    <name evidence="2" type="ORF">HY912_19185</name>
</gene>
<evidence type="ECO:0000256" key="1">
    <source>
        <dbReference type="SAM" id="SignalP"/>
    </source>
</evidence>
<organism evidence="2 3">
    <name type="scientific">Desulfomonile tiedjei</name>
    <dbReference type="NCBI Taxonomy" id="2358"/>
    <lineage>
        <taxon>Bacteria</taxon>
        <taxon>Pseudomonadati</taxon>
        <taxon>Thermodesulfobacteriota</taxon>
        <taxon>Desulfomonilia</taxon>
        <taxon>Desulfomonilales</taxon>
        <taxon>Desulfomonilaceae</taxon>
        <taxon>Desulfomonile</taxon>
    </lineage>
</organism>